<proteinExistence type="predicted"/>
<feature type="region of interest" description="Disordered" evidence="1">
    <location>
        <begin position="356"/>
        <end position="376"/>
    </location>
</feature>
<feature type="compositionally biased region" description="Polar residues" evidence="1">
    <location>
        <begin position="222"/>
        <end position="233"/>
    </location>
</feature>
<feature type="compositionally biased region" description="Polar residues" evidence="1">
    <location>
        <begin position="366"/>
        <end position="376"/>
    </location>
</feature>
<dbReference type="EMBL" id="BKCJ010008681">
    <property type="protein sequence ID" value="GEU83426.1"/>
    <property type="molecule type" value="Genomic_DNA"/>
</dbReference>
<organism evidence="2">
    <name type="scientific">Tanacetum cinerariifolium</name>
    <name type="common">Dalmatian daisy</name>
    <name type="synonym">Chrysanthemum cinerariifolium</name>
    <dbReference type="NCBI Taxonomy" id="118510"/>
    <lineage>
        <taxon>Eukaryota</taxon>
        <taxon>Viridiplantae</taxon>
        <taxon>Streptophyta</taxon>
        <taxon>Embryophyta</taxon>
        <taxon>Tracheophyta</taxon>
        <taxon>Spermatophyta</taxon>
        <taxon>Magnoliopsida</taxon>
        <taxon>eudicotyledons</taxon>
        <taxon>Gunneridae</taxon>
        <taxon>Pentapetalae</taxon>
        <taxon>asterids</taxon>
        <taxon>campanulids</taxon>
        <taxon>Asterales</taxon>
        <taxon>Asteraceae</taxon>
        <taxon>Asteroideae</taxon>
        <taxon>Anthemideae</taxon>
        <taxon>Anthemidinae</taxon>
        <taxon>Tanacetum</taxon>
    </lineage>
</organism>
<gene>
    <name evidence="2" type="ORF">Tci_055404</name>
</gene>
<evidence type="ECO:0000313" key="2">
    <source>
        <dbReference type="EMBL" id="GEU83426.1"/>
    </source>
</evidence>
<keyword evidence="2" id="KW-0808">Transferase</keyword>
<feature type="region of interest" description="Disordered" evidence="1">
    <location>
        <begin position="206"/>
        <end position="237"/>
    </location>
</feature>
<protein>
    <submittedName>
        <fullName evidence="2">Xylulose kinase-1</fullName>
    </submittedName>
</protein>
<sequence>MIKVLPPKTAKEVVAKERERKARTTLLMALPEDHLAKFHKMADAKEMWEAIKSRFDGNDEFKNNGNKARDNGSDNEVKSCSKTCKESYARLKQLYNEQRDKLGDASVEITAYTLSLKRLFNTQMSANDKFGLGYGDYRYGSILSYENEVLQCVFMNKKSDLEDTHVNDRYATEMHAVPPSMTGNYMPFGPDVEIDYSKFTYGLKQTSADESGSKPSKYASCESDSSVETTTSMPEPVENAPKVICEPKVWTDAPIIKEYESDSDDDSVSKVQEDKEKPSFAFTDYVKHVKTSRENVKETCTPNHSPKVEKQSKNGHTRKGLSYAFTRKTCFVCGSFSYLIRDCDFYEKRMAKQAELTKSKNKLASPKQTSPGKDNSNPLIVDSLLKTIWVLALEQSKTAQDLVIKKLQKKVKRIERKIKARTLGLTLFKIGNFRRKSLDKENVSKQGRYLKTRPMFEESDFDNIDDIVDENND</sequence>
<feature type="region of interest" description="Disordered" evidence="1">
    <location>
        <begin position="294"/>
        <end position="316"/>
    </location>
</feature>
<accession>A0A6L2NB26</accession>
<reference evidence="2" key="1">
    <citation type="journal article" date="2019" name="Sci. Rep.">
        <title>Draft genome of Tanacetum cinerariifolium, the natural source of mosquito coil.</title>
        <authorList>
            <person name="Yamashiro T."/>
            <person name="Shiraishi A."/>
            <person name="Satake H."/>
            <person name="Nakayama K."/>
        </authorList>
    </citation>
    <scope>NUCLEOTIDE SEQUENCE</scope>
</reference>
<name>A0A6L2NB26_TANCI</name>
<evidence type="ECO:0000256" key="1">
    <source>
        <dbReference type="SAM" id="MobiDB-lite"/>
    </source>
</evidence>
<keyword evidence="2" id="KW-0418">Kinase</keyword>
<dbReference type="GO" id="GO:0016301">
    <property type="term" value="F:kinase activity"/>
    <property type="evidence" value="ECO:0007669"/>
    <property type="project" value="UniProtKB-KW"/>
</dbReference>
<dbReference type="AlphaFoldDB" id="A0A6L2NB26"/>
<comment type="caution">
    <text evidence="2">The sequence shown here is derived from an EMBL/GenBank/DDBJ whole genome shotgun (WGS) entry which is preliminary data.</text>
</comment>